<comment type="similarity">
    <text evidence="2">Belongs to the complex I LYR family.</text>
</comment>
<keyword evidence="3" id="KW-0496">Mitochondrion</keyword>
<evidence type="ECO:0000256" key="6">
    <source>
        <dbReference type="ARBA" id="ARBA00025809"/>
    </source>
</evidence>
<evidence type="ECO:0000313" key="11">
    <source>
        <dbReference type="Proteomes" id="UP001497525"/>
    </source>
</evidence>
<dbReference type="InterPro" id="IPR008011">
    <property type="entry name" value="Complex1_LYR_dom"/>
</dbReference>
<protein>
    <recommendedName>
        <fullName evidence="7">Complex III assembly factor LYRM7</fullName>
    </recommendedName>
    <alternativeName>
        <fullName evidence="8">LYR motif-containing protein 7</fullName>
    </alternativeName>
</protein>
<reference evidence="10" key="1">
    <citation type="submission" date="2024-06" db="EMBL/GenBank/DDBJ databases">
        <authorList>
            <person name="Liu X."/>
            <person name="Lenzi L."/>
            <person name="Haldenby T S."/>
            <person name="Uol C."/>
        </authorList>
    </citation>
    <scope>NUCLEOTIDE SEQUENCE</scope>
</reference>
<dbReference type="GO" id="GO:0005759">
    <property type="term" value="C:mitochondrial matrix"/>
    <property type="evidence" value="ECO:0007669"/>
    <property type="project" value="UniProtKB-SubCell"/>
</dbReference>
<accession>A0AAV2TV13</accession>
<comment type="subcellular location">
    <subcellularLocation>
        <location evidence="1">Mitochondrion matrix</location>
    </subcellularLocation>
</comment>
<dbReference type="AlphaFoldDB" id="A0AAV2TV13"/>
<evidence type="ECO:0000256" key="5">
    <source>
        <dbReference type="ARBA" id="ARBA00025430"/>
    </source>
</evidence>
<evidence type="ECO:0000256" key="3">
    <source>
        <dbReference type="ARBA" id="ARBA00023128"/>
    </source>
</evidence>
<dbReference type="GO" id="GO:0034551">
    <property type="term" value="P:mitochondrial respiratory chain complex III assembly"/>
    <property type="evidence" value="ECO:0007669"/>
    <property type="project" value="InterPro"/>
</dbReference>
<dbReference type="Proteomes" id="UP001497525">
    <property type="component" value="Unassembled WGS sequence"/>
</dbReference>
<evidence type="ECO:0000259" key="9">
    <source>
        <dbReference type="Pfam" id="PF05347"/>
    </source>
</evidence>
<evidence type="ECO:0000256" key="8">
    <source>
        <dbReference type="ARBA" id="ARBA00031830"/>
    </source>
</evidence>
<organism evidence="10 11">
    <name type="scientific">Calicophoron daubneyi</name>
    <name type="common">Rumen fluke</name>
    <name type="synonym">Paramphistomum daubneyi</name>
    <dbReference type="NCBI Taxonomy" id="300641"/>
    <lineage>
        <taxon>Eukaryota</taxon>
        <taxon>Metazoa</taxon>
        <taxon>Spiralia</taxon>
        <taxon>Lophotrochozoa</taxon>
        <taxon>Platyhelminthes</taxon>
        <taxon>Trematoda</taxon>
        <taxon>Digenea</taxon>
        <taxon>Plagiorchiida</taxon>
        <taxon>Pronocephalata</taxon>
        <taxon>Paramphistomoidea</taxon>
        <taxon>Paramphistomidae</taxon>
        <taxon>Calicophoron</taxon>
    </lineage>
</organism>
<dbReference type="PANTHER" id="PTHR46749">
    <property type="entry name" value="COMPLEX III ASSEMBLY FACTOR LYRM7"/>
    <property type="match status" value="1"/>
</dbReference>
<dbReference type="InterPro" id="IPR050435">
    <property type="entry name" value="MZM1/LYRM7"/>
</dbReference>
<evidence type="ECO:0000256" key="2">
    <source>
        <dbReference type="ARBA" id="ARBA00009508"/>
    </source>
</evidence>
<dbReference type="GO" id="GO:0044183">
    <property type="term" value="F:protein folding chaperone"/>
    <property type="evidence" value="ECO:0007669"/>
    <property type="project" value="TreeGrafter"/>
</dbReference>
<dbReference type="CDD" id="cd20267">
    <property type="entry name" value="Complex1_LYR_LYRM7"/>
    <property type="match status" value="1"/>
</dbReference>
<comment type="function">
    <text evidence="5">Assembly factor required for Rieske Fe-S protein UQCRFS1 incorporation into the cytochrome b-c1 (CIII) complex. Functions as a chaperone, binding to this subunit within the mitochondrial matrix and stabilizing it prior to its translocation and insertion into the late CIII dimeric intermediate within the mitochondrial inner membrane.</text>
</comment>
<proteinExistence type="inferred from homology"/>
<evidence type="ECO:0000256" key="1">
    <source>
        <dbReference type="ARBA" id="ARBA00004305"/>
    </source>
</evidence>
<dbReference type="PANTHER" id="PTHR46749:SF1">
    <property type="entry name" value="COMPLEX III ASSEMBLY FACTOR LYRM7"/>
    <property type="match status" value="1"/>
</dbReference>
<keyword evidence="4" id="KW-0143">Chaperone</keyword>
<evidence type="ECO:0000256" key="4">
    <source>
        <dbReference type="ARBA" id="ARBA00023186"/>
    </source>
</evidence>
<dbReference type="InterPro" id="IPR045298">
    <property type="entry name" value="Complex1_LYR_LYRM7"/>
</dbReference>
<evidence type="ECO:0000256" key="7">
    <source>
        <dbReference type="ARBA" id="ARBA00026165"/>
    </source>
</evidence>
<gene>
    <name evidence="10" type="ORF">CDAUBV1_LOCUS15987</name>
</gene>
<name>A0AAV2TV13_CALDB</name>
<comment type="caution">
    <text evidence="10">The sequence shown here is derived from an EMBL/GenBank/DDBJ whole genome shotgun (WGS) entry which is preliminary data.</text>
</comment>
<dbReference type="Pfam" id="PF05347">
    <property type="entry name" value="Complex1_LYR"/>
    <property type="match status" value="1"/>
</dbReference>
<evidence type="ECO:0000313" key="10">
    <source>
        <dbReference type="EMBL" id="CAL5140693.1"/>
    </source>
</evidence>
<feature type="domain" description="Complex 1 LYR protein" evidence="9">
    <location>
        <begin position="21"/>
        <end position="70"/>
    </location>
</feature>
<comment type="subunit">
    <text evidence="6">Interacts with UQCRFS1.</text>
</comment>
<dbReference type="EMBL" id="CAXLJL010000767">
    <property type="protein sequence ID" value="CAL5140693.1"/>
    <property type="molecule type" value="Genomic_DNA"/>
</dbReference>
<sequence length="117" mass="13412">MEGHRPGSKMKAASAALNILKKLHRTCRVVFDGDAVALKAARDRIRYEFRANRDEKDPAKIEELLKHAEDVEMLLRTTVVQLEFDEQQKRCKMKLRKDLAYQKSEIPVSGNSPDSCQ</sequence>